<evidence type="ECO:0000256" key="1">
    <source>
        <dbReference type="ARBA" id="ARBA00004752"/>
    </source>
</evidence>
<dbReference type="RefSeq" id="WP_367966674.1">
    <property type="nucleotide sequence ID" value="NZ_JBAKFJ010000001.1"/>
</dbReference>
<dbReference type="PANTHER" id="PTHR36699">
    <property type="entry name" value="LD-TRANSPEPTIDASE"/>
    <property type="match status" value="1"/>
</dbReference>
<evidence type="ECO:0000313" key="10">
    <source>
        <dbReference type="EMBL" id="MEX0386197.1"/>
    </source>
</evidence>
<feature type="active site" description="Nucleophile" evidence="7">
    <location>
        <position position="165"/>
    </location>
</feature>
<comment type="pathway">
    <text evidence="1 7">Cell wall biogenesis; peptidoglycan biosynthesis.</text>
</comment>
<dbReference type="InterPro" id="IPR005490">
    <property type="entry name" value="LD_TPept_cat_dom"/>
</dbReference>
<dbReference type="PANTHER" id="PTHR36699:SF1">
    <property type="entry name" value="L,D-TRANSPEPTIDASE YAFK-RELATED"/>
    <property type="match status" value="1"/>
</dbReference>
<dbReference type="CDD" id="cd16913">
    <property type="entry name" value="YkuD_like"/>
    <property type="match status" value="1"/>
</dbReference>
<evidence type="ECO:0000256" key="2">
    <source>
        <dbReference type="ARBA" id="ARBA00005992"/>
    </source>
</evidence>
<accession>A0ABV3S8Z2</accession>
<evidence type="ECO:0000256" key="4">
    <source>
        <dbReference type="ARBA" id="ARBA00022960"/>
    </source>
</evidence>
<proteinExistence type="inferred from homology"/>
<feature type="active site" description="Proton donor/acceptor" evidence="7">
    <location>
        <position position="146"/>
    </location>
</feature>
<evidence type="ECO:0000256" key="5">
    <source>
        <dbReference type="ARBA" id="ARBA00022984"/>
    </source>
</evidence>
<keyword evidence="8" id="KW-0732">Signal</keyword>
<organism evidence="10 11">
    <name type="scientific">Spiribacter onubensis</name>
    <dbReference type="NCBI Taxonomy" id="3122420"/>
    <lineage>
        <taxon>Bacteria</taxon>
        <taxon>Pseudomonadati</taxon>
        <taxon>Pseudomonadota</taxon>
        <taxon>Gammaproteobacteria</taxon>
        <taxon>Chromatiales</taxon>
        <taxon>Ectothiorhodospiraceae</taxon>
        <taxon>Spiribacter</taxon>
    </lineage>
</organism>
<dbReference type="Pfam" id="PF03734">
    <property type="entry name" value="YkuD"/>
    <property type="match status" value="1"/>
</dbReference>
<evidence type="ECO:0000259" key="9">
    <source>
        <dbReference type="PROSITE" id="PS52029"/>
    </source>
</evidence>
<dbReference type="Proteomes" id="UP001556653">
    <property type="component" value="Unassembled WGS sequence"/>
</dbReference>
<dbReference type="InterPro" id="IPR038063">
    <property type="entry name" value="Transpep_catalytic_dom"/>
</dbReference>
<dbReference type="SUPFAM" id="SSF141523">
    <property type="entry name" value="L,D-transpeptidase catalytic domain-like"/>
    <property type="match status" value="1"/>
</dbReference>
<evidence type="ECO:0000256" key="6">
    <source>
        <dbReference type="ARBA" id="ARBA00023316"/>
    </source>
</evidence>
<keyword evidence="4 7" id="KW-0133">Cell shape</keyword>
<evidence type="ECO:0000256" key="8">
    <source>
        <dbReference type="SAM" id="SignalP"/>
    </source>
</evidence>
<feature type="chain" id="PRO_5046829471" evidence="8">
    <location>
        <begin position="26"/>
        <end position="189"/>
    </location>
</feature>
<keyword evidence="11" id="KW-1185">Reference proteome</keyword>
<sequence>MSRLATALFAILCVGLLLNPRGAHASSDTGEVWVHVDTESAVTEVWRGEQRLMRLDDVAFGRGGISDLHFRGDHTTPRGEFRITRFNRESRFHIFIGINYPTLAHLDEARRRGAMTEAEYTNALRHGLEHGEFPQDGTLGGYIGFHGIGKGNPAIHRDFHWTQGCIALTNEQIETLHSVVTIGTPVVIE</sequence>
<dbReference type="EMBL" id="JBAKFJ010000001">
    <property type="protein sequence ID" value="MEX0386197.1"/>
    <property type="molecule type" value="Genomic_DNA"/>
</dbReference>
<evidence type="ECO:0000256" key="3">
    <source>
        <dbReference type="ARBA" id="ARBA00022679"/>
    </source>
</evidence>
<dbReference type="Gene3D" id="2.40.440.10">
    <property type="entry name" value="L,D-transpeptidase catalytic domain-like"/>
    <property type="match status" value="1"/>
</dbReference>
<keyword evidence="3" id="KW-0808">Transferase</keyword>
<evidence type="ECO:0000256" key="7">
    <source>
        <dbReference type="PROSITE-ProRule" id="PRU01373"/>
    </source>
</evidence>
<comment type="caution">
    <text evidence="10">The sequence shown here is derived from an EMBL/GenBank/DDBJ whole genome shotgun (WGS) entry which is preliminary data.</text>
</comment>
<evidence type="ECO:0000313" key="11">
    <source>
        <dbReference type="Proteomes" id="UP001556653"/>
    </source>
</evidence>
<feature type="signal peptide" evidence="8">
    <location>
        <begin position="1"/>
        <end position="25"/>
    </location>
</feature>
<keyword evidence="5 7" id="KW-0573">Peptidoglycan synthesis</keyword>
<protein>
    <submittedName>
        <fullName evidence="10">L,D-transpeptidase</fullName>
    </submittedName>
</protein>
<reference evidence="10 11" key="1">
    <citation type="submission" date="2024-02" db="EMBL/GenBank/DDBJ databases">
        <title>New especies of Spiribacter isolated from saline water.</title>
        <authorList>
            <person name="Leon M.J."/>
            <person name="De La Haba R."/>
            <person name="Sanchez-Porro C."/>
            <person name="Ventosa A."/>
        </authorList>
    </citation>
    <scope>NUCLEOTIDE SEQUENCE [LARGE SCALE GENOMIC DNA]</scope>
    <source>
        <strain evidence="11">ag22IC4-227</strain>
    </source>
</reference>
<feature type="domain" description="L,D-TPase catalytic" evidence="9">
    <location>
        <begin position="32"/>
        <end position="189"/>
    </location>
</feature>
<dbReference type="PROSITE" id="PS52029">
    <property type="entry name" value="LD_TPASE"/>
    <property type="match status" value="1"/>
</dbReference>
<comment type="similarity">
    <text evidence="2">Belongs to the YkuD family.</text>
</comment>
<keyword evidence="6 7" id="KW-0961">Cell wall biogenesis/degradation</keyword>
<gene>
    <name evidence="10" type="ORF">V6X64_04185</name>
</gene>
<name>A0ABV3S8Z2_9GAMM</name>